<dbReference type="PANTHER" id="PTHR48070:SF4">
    <property type="entry name" value="ESTERASE ALNB"/>
    <property type="match status" value="1"/>
</dbReference>
<feature type="domain" description="Serine hydrolase" evidence="2">
    <location>
        <begin position="1"/>
        <end position="285"/>
    </location>
</feature>
<proteinExistence type="predicted"/>
<dbReference type="PANTHER" id="PTHR48070">
    <property type="entry name" value="ESTERASE OVCA2"/>
    <property type="match status" value="1"/>
</dbReference>
<dbReference type="GO" id="GO:0016787">
    <property type="term" value="F:hydrolase activity"/>
    <property type="evidence" value="ECO:0007669"/>
    <property type="project" value="UniProtKB-KW"/>
</dbReference>
<dbReference type="InterPro" id="IPR005645">
    <property type="entry name" value="FSH-like_dom"/>
</dbReference>
<dbReference type="Pfam" id="PF03959">
    <property type="entry name" value="FSH1"/>
    <property type="match status" value="1"/>
</dbReference>
<protein>
    <recommendedName>
        <fullName evidence="2">Serine hydrolase domain-containing protein</fullName>
    </recommendedName>
</protein>
<evidence type="ECO:0000313" key="3">
    <source>
        <dbReference type="EMBL" id="KAK3208231.1"/>
    </source>
</evidence>
<dbReference type="GO" id="GO:0005737">
    <property type="term" value="C:cytoplasm"/>
    <property type="evidence" value="ECO:0007669"/>
    <property type="project" value="TreeGrafter"/>
</dbReference>
<dbReference type="Gene3D" id="3.40.50.1820">
    <property type="entry name" value="alpha/beta hydrolase"/>
    <property type="match status" value="1"/>
</dbReference>
<dbReference type="InterPro" id="IPR029058">
    <property type="entry name" value="AB_hydrolase_fold"/>
</dbReference>
<sequence length="306" mass="34216">MKILCLHGYGTNGDILRHQLQPTMNALGGDHELVFLEGEVPVNKTVFTGNFSPPYLEAYFDDMASAGPAEGIKLIEEMIEAEGPFDGLLGFSQGAGICLSYLLDQRIRFSDKPPSFKFAVLFSTGCAISPDAKYKQDELMAMFANMTQDDIKELHGVIFRPNARKQDLENCSFMGKLSPFEKHNLLEIGWGGYMSFQARAVHNITDEVQYWERLLAHELHIEEFPRFYNPVWTSEKLTIPTVHSIGRGDSDVIKGLLELGRAMCENGVLVEHAGKHDLPYKKEDVVPLANAIEKAYYLGQQIAVAV</sequence>
<evidence type="ECO:0000313" key="4">
    <source>
        <dbReference type="Proteomes" id="UP001280581"/>
    </source>
</evidence>
<dbReference type="Proteomes" id="UP001280581">
    <property type="component" value="Unassembled WGS sequence"/>
</dbReference>
<dbReference type="InterPro" id="IPR050593">
    <property type="entry name" value="LovG"/>
</dbReference>
<gene>
    <name evidence="3" type="ORF">GRF29_77g58897</name>
</gene>
<dbReference type="AlphaFoldDB" id="A0AAN6LVV6"/>
<reference evidence="3 4" key="1">
    <citation type="submission" date="2021-02" db="EMBL/GenBank/DDBJ databases">
        <title>Genome assembly of Pseudopithomyces chartarum.</title>
        <authorList>
            <person name="Jauregui R."/>
            <person name="Singh J."/>
            <person name="Voisey C."/>
        </authorList>
    </citation>
    <scope>NUCLEOTIDE SEQUENCE [LARGE SCALE GENOMIC DNA]</scope>
    <source>
        <strain evidence="3 4">AGR01</strain>
    </source>
</reference>
<dbReference type="EMBL" id="WVTA01000007">
    <property type="protein sequence ID" value="KAK3208231.1"/>
    <property type="molecule type" value="Genomic_DNA"/>
</dbReference>
<dbReference type="GO" id="GO:0019748">
    <property type="term" value="P:secondary metabolic process"/>
    <property type="evidence" value="ECO:0007669"/>
    <property type="project" value="TreeGrafter"/>
</dbReference>
<evidence type="ECO:0000259" key="2">
    <source>
        <dbReference type="Pfam" id="PF03959"/>
    </source>
</evidence>
<accession>A0AAN6LVV6</accession>
<comment type="caution">
    <text evidence="3">The sequence shown here is derived from an EMBL/GenBank/DDBJ whole genome shotgun (WGS) entry which is preliminary data.</text>
</comment>
<keyword evidence="4" id="KW-1185">Reference proteome</keyword>
<dbReference type="SUPFAM" id="SSF53474">
    <property type="entry name" value="alpha/beta-Hydrolases"/>
    <property type="match status" value="1"/>
</dbReference>
<name>A0AAN6LVV6_9PLEO</name>
<keyword evidence="1" id="KW-0378">Hydrolase</keyword>
<evidence type="ECO:0000256" key="1">
    <source>
        <dbReference type="ARBA" id="ARBA00022801"/>
    </source>
</evidence>
<dbReference type="GO" id="GO:0005634">
    <property type="term" value="C:nucleus"/>
    <property type="evidence" value="ECO:0007669"/>
    <property type="project" value="TreeGrafter"/>
</dbReference>
<organism evidence="3 4">
    <name type="scientific">Pseudopithomyces chartarum</name>
    <dbReference type="NCBI Taxonomy" id="1892770"/>
    <lineage>
        <taxon>Eukaryota</taxon>
        <taxon>Fungi</taxon>
        <taxon>Dikarya</taxon>
        <taxon>Ascomycota</taxon>
        <taxon>Pezizomycotina</taxon>
        <taxon>Dothideomycetes</taxon>
        <taxon>Pleosporomycetidae</taxon>
        <taxon>Pleosporales</taxon>
        <taxon>Massarineae</taxon>
        <taxon>Didymosphaeriaceae</taxon>
        <taxon>Pseudopithomyces</taxon>
    </lineage>
</organism>